<dbReference type="GO" id="GO:0005886">
    <property type="term" value="C:plasma membrane"/>
    <property type="evidence" value="ECO:0007669"/>
    <property type="project" value="UniProtKB-SubCell"/>
</dbReference>
<evidence type="ECO:0000313" key="3">
    <source>
        <dbReference type="Proteomes" id="UP000296706"/>
    </source>
</evidence>
<dbReference type="EMBL" id="CP031310">
    <property type="protein sequence ID" value="QCC51570.1"/>
    <property type="molecule type" value="Genomic_DNA"/>
</dbReference>
<dbReference type="STRING" id="1457250.GCA_000755225_00880"/>
<keyword evidence="1" id="KW-0812">Transmembrane</keyword>
<dbReference type="PANTHER" id="PTHR43471">
    <property type="entry name" value="ABC TRANSPORTER PERMEASE"/>
    <property type="match status" value="1"/>
</dbReference>
<feature type="transmembrane region" description="Helical" evidence="1">
    <location>
        <begin position="173"/>
        <end position="197"/>
    </location>
</feature>
<dbReference type="AlphaFoldDB" id="A0A4D6HCP3"/>
<dbReference type="GeneID" id="39848217"/>
<accession>A0A4D6HCP3</accession>
<keyword evidence="3" id="KW-1185">Reference proteome</keyword>
<organism evidence="2 3">
    <name type="scientific">Halapricum salinum</name>
    <dbReference type="NCBI Taxonomy" id="1457250"/>
    <lineage>
        <taxon>Archaea</taxon>
        <taxon>Methanobacteriati</taxon>
        <taxon>Methanobacteriota</taxon>
        <taxon>Stenosarchaea group</taxon>
        <taxon>Halobacteria</taxon>
        <taxon>Halobacteriales</taxon>
        <taxon>Haloarculaceae</taxon>
        <taxon>Halapricum</taxon>
    </lineage>
</organism>
<keyword evidence="1" id="KW-1133">Transmembrane helix</keyword>
<evidence type="ECO:0000313" key="2">
    <source>
        <dbReference type="EMBL" id="QCC51570.1"/>
    </source>
</evidence>
<dbReference type="RefSeq" id="WP_049994817.1">
    <property type="nucleotide sequence ID" value="NZ_CP031310.1"/>
</dbReference>
<name>A0A4D6HCP3_9EURY</name>
<dbReference type="PANTHER" id="PTHR43471:SF1">
    <property type="entry name" value="ABC TRANSPORTER PERMEASE PROTEIN NOSY-RELATED"/>
    <property type="match status" value="1"/>
</dbReference>
<feature type="transmembrane region" description="Helical" evidence="1">
    <location>
        <begin position="106"/>
        <end position="128"/>
    </location>
</feature>
<keyword evidence="1" id="KW-0472">Membrane</keyword>
<dbReference type="Proteomes" id="UP000296706">
    <property type="component" value="Chromosome"/>
</dbReference>
<feature type="transmembrane region" description="Helical" evidence="1">
    <location>
        <begin position="140"/>
        <end position="161"/>
    </location>
</feature>
<reference evidence="2 3" key="1">
    <citation type="journal article" date="2019" name="Nat. Commun.">
        <title>A new type of DNA phosphorothioation-based antiviral system in archaea.</title>
        <authorList>
            <person name="Xiong L."/>
            <person name="Liu S."/>
            <person name="Chen S."/>
            <person name="Xiao Y."/>
            <person name="Zhu B."/>
            <person name="Gao Y."/>
            <person name="Zhang Y."/>
            <person name="Chen B."/>
            <person name="Luo J."/>
            <person name="Deng Z."/>
            <person name="Chen X."/>
            <person name="Wang L."/>
            <person name="Chen S."/>
        </authorList>
    </citation>
    <scope>NUCLEOTIDE SEQUENCE [LARGE SCALE GENOMIC DNA]</scope>
    <source>
        <strain evidence="2 3">CBA1105</strain>
    </source>
</reference>
<dbReference type="KEGG" id="hsn:DV733_10095"/>
<protein>
    <submittedName>
        <fullName evidence="2">ABC transporter</fullName>
    </submittedName>
</protein>
<dbReference type="GO" id="GO:0140359">
    <property type="term" value="F:ABC-type transporter activity"/>
    <property type="evidence" value="ECO:0007669"/>
    <property type="project" value="InterPro"/>
</dbReference>
<proteinExistence type="predicted"/>
<feature type="transmembrane region" description="Helical" evidence="1">
    <location>
        <begin position="251"/>
        <end position="272"/>
    </location>
</feature>
<evidence type="ECO:0000256" key="1">
    <source>
        <dbReference type="SAM" id="Phobius"/>
    </source>
</evidence>
<feature type="transmembrane region" description="Helical" evidence="1">
    <location>
        <begin position="53"/>
        <end position="76"/>
    </location>
</feature>
<sequence length="277" mass="29268">MTWAVVARKDFNDARRSRSLWGLSAAFLVLALLFAGLYAFVPEVTADEEMSTVGLMTFLAAPIALFVAVASLVVAYKSVAGEAESGSGKLLLGLPHTRRDVVLGKVVGRSLVLAVPVLVGLVAMLAIVFVGEVTFSAADYVLFGLVTMLFVLVYMAFFVGISASTTSTARAATLSVLALVILEFAWDVVPIGAWFVANGFVVPPGLFSGAAMPDWVAFLANMPPSSAYLNSVGGVLTGSMSGAGPWYLSQWFSLVVLAVWGIVPLVVGYLRYNRADL</sequence>
<feature type="transmembrane region" description="Helical" evidence="1">
    <location>
        <begin position="20"/>
        <end position="41"/>
    </location>
</feature>
<dbReference type="OrthoDB" id="86287at2157"/>
<dbReference type="Pfam" id="PF12679">
    <property type="entry name" value="ABC2_membrane_2"/>
    <property type="match status" value="1"/>
</dbReference>
<gene>
    <name evidence="2" type="ORF">DV733_10095</name>
</gene>